<organism evidence="1 2">
    <name type="scientific">Aspergillus steynii IBT 23096</name>
    <dbReference type="NCBI Taxonomy" id="1392250"/>
    <lineage>
        <taxon>Eukaryota</taxon>
        <taxon>Fungi</taxon>
        <taxon>Dikarya</taxon>
        <taxon>Ascomycota</taxon>
        <taxon>Pezizomycotina</taxon>
        <taxon>Eurotiomycetes</taxon>
        <taxon>Eurotiomycetidae</taxon>
        <taxon>Eurotiales</taxon>
        <taxon>Aspergillaceae</taxon>
        <taxon>Aspergillus</taxon>
        <taxon>Aspergillus subgen. Circumdati</taxon>
    </lineage>
</organism>
<dbReference type="AlphaFoldDB" id="A0A2I2G2B7"/>
<dbReference type="EMBL" id="MSFO01000006">
    <property type="protein sequence ID" value="PLB47005.1"/>
    <property type="molecule type" value="Genomic_DNA"/>
</dbReference>
<proteinExistence type="predicted"/>
<keyword evidence="2" id="KW-1185">Reference proteome</keyword>
<dbReference type="GeneID" id="36552280"/>
<evidence type="ECO:0000313" key="1">
    <source>
        <dbReference type="EMBL" id="PLB47005.1"/>
    </source>
</evidence>
<dbReference type="Proteomes" id="UP000234275">
    <property type="component" value="Unassembled WGS sequence"/>
</dbReference>
<protein>
    <submittedName>
        <fullName evidence="1">Uncharacterized protein</fullName>
    </submittedName>
</protein>
<feature type="non-terminal residue" evidence="1">
    <location>
        <position position="1"/>
    </location>
</feature>
<dbReference type="RefSeq" id="XP_024702307.1">
    <property type="nucleotide sequence ID" value="XM_024844580.1"/>
</dbReference>
<name>A0A2I2G2B7_9EURO</name>
<dbReference type="VEuPathDB" id="FungiDB:P170DRAFT_363528"/>
<gene>
    <name evidence="1" type="ORF">P170DRAFT_363528</name>
</gene>
<evidence type="ECO:0000313" key="2">
    <source>
        <dbReference type="Proteomes" id="UP000234275"/>
    </source>
</evidence>
<sequence length="49" mass="5818">KKIGSVLYPVVISRPDIVKNYEILAEYMAKPYLNYMNIVNHLILFIYRT</sequence>
<dbReference type="OrthoDB" id="3432594at2759"/>
<reference evidence="1 2" key="1">
    <citation type="submission" date="2016-12" db="EMBL/GenBank/DDBJ databases">
        <title>The genomes of Aspergillus section Nigri reveals drivers in fungal speciation.</title>
        <authorList>
            <consortium name="DOE Joint Genome Institute"/>
            <person name="Vesth T.C."/>
            <person name="Nybo J."/>
            <person name="Theobald S."/>
            <person name="Brandl J."/>
            <person name="Frisvad J.C."/>
            <person name="Nielsen K.F."/>
            <person name="Lyhne E.K."/>
            <person name="Kogle M.E."/>
            <person name="Kuo A."/>
            <person name="Riley R."/>
            <person name="Clum A."/>
            <person name="Nolan M."/>
            <person name="Lipzen A."/>
            <person name="Salamov A."/>
            <person name="Henrissat B."/>
            <person name="Wiebenga A."/>
            <person name="De Vries R.P."/>
            <person name="Grigoriev I.V."/>
            <person name="Mortensen U.H."/>
            <person name="Andersen M.R."/>
            <person name="Baker S.E."/>
        </authorList>
    </citation>
    <scope>NUCLEOTIDE SEQUENCE [LARGE SCALE GENOMIC DNA]</scope>
    <source>
        <strain evidence="1 2">IBT 23096</strain>
    </source>
</reference>
<accession>A0A2I2G2B7</accession>
<comment type="caution">
    <text evidence="1">The sequence shown here is derived from an EMBL/GenBank/DDBJ whole genome shotgun (WGS) entry which is preliminary data.</text>
</comment>